<evidence type="ECO:0000313" key="2">
    <source>
        <dbReference type="EMBL" id="TQS39897.1"/>
    </source>
</evidence>
<accession>A0A545AEY8</accession>
<dbReference type="EMBL" id="VIRS01000052">
    <property type="protein sequence ID" value="TQS39897.1"/>
    <property type="molecule type" value="Genomic_DNA"/>
</dbReference>
<feature type="region of interest" description="Disordered" evidence="1">
    <location>
        <begin position="18"/>
        <end position="39"/>
    </location>
</feature>
<name>A0A545AEY8_9ACTN</name>
<proteinExistence type="predicted"/>
<dbReference type="RefSeq" id="WP_142709656.1">
    <property type="nucleotide sequence ID" value="NZ_VIRS01000052.1"/>
</dbReference>
<protein>
    <submittedName>
        <fullName evidence="2">Uncharacterized protein</fullName>
    </submittedName>
</protein>
<evidence type="ECO:0000313" key="3">
    <source>
        <dbReference type="Proteomes" id="UP000317982"/>
    </source>
</evidence>
<organism evidence="2 3">
    <name type="scientific">Cryptosporangium phraense</name>
    <dbReference type="NCBI Taxonomy" id="2593070"/>
    <lineage>
        <taxon>Bacteria</taxon>
        <taxon>Bacillati</taxon>
        <taxon>Actinomycetota</taxon>
        <taxon>Actinomycetes</taxon>
        <taxon>Cryptosporangiales</taxon>
        <taxon>Cryptosporangiaceae</taxon>
        <taxon>Cryptosporangium</taxon>
    </lineage>
</organism>
<feature type="compositionally biased region" description="Low complexity" evidence="1">
    <location>
        <begin position="28"/>
        <end position="39"/>
    </location>
</feature>
<dbReference type="Proteomes" id="UP000317982">
    <property type="component" value="Unassembled WGS sequence"/>
</dbReference>
<comment type="caution">
    <text evidence="2">The sequence shown here is derived from an EMBL/GenBank/DDBJ whole genome shotgun (WGS) entry which is preliminary data.</text>
</comment>
<evidence type="ECO:0000256" key="1">
    <source>
        <dbReference type="SAM" id="MobiDB-lite"/>
    </source>
</evidence>
<dbReference type="InParanoid" id="A0A545AEY8"/>
<keyword evidence="3" id="KW-1185">Reference proteome</keyword>
<reference evidence="2 3" key="1">
    <citation type="submission" date="2019-07" db="EMBL/GenBank/DDBJ databases">
        <title>Cryptosporangium phraense sp. nov., isolated from plant litter.</title>
        <authorList>
            <person name="Suriyachadkun C."/>
        </authorList>
    </citation>
    <scope>NUCLEOTIDE SEQUENCE [LARGE SCALE GENOMIC DNA]</scope>
    <source>
        <strain evidence="2 3">A-T 5661</strain>
    </source>
</reference>
<dbReference type="AlphaFoldDB" id="A0A545AEY8"/>
<sequence length="133" mass="14224">MAVAVALAGCSAVSSQAPETREAITTDVSPSSSVAPSPAALREQTTFTLCAEGSYASYAVFRDRSKTKTVKPGSCETTTFPPEHDTTHRADLYGIDPTSGRAFLIGTDWWGIDYDAKVRTTGTAMKPDWFGHD</sequence>
<gene>
    <name evidence="2" type="ORF">FL583_37420</name>
</gene>
<dbReference type="OrthoDB" id="3688289at2"/>